<dbReference type="HOGENOM" id="CLU_1281250_0_0_5"/>
<feature type="transmembrane region" description="Helical" evidence="1">
    <location>
        <begin position="134"/>
        <end position="161"/>
    </location>
</feature>
<dbReference type="RefSeq" id="WP_145973405.1">
    <property type="nucleotide sequence ID" value="NZ_HG966617.1"/>
</dbReference>
<evidence type="ECO:0000313" key="3">
    <source>
        <dbReference type="Proteomes" id="UP000032160"/>
    </source>
</evidence>
<gene>
    <name evidence="2" type="ORF">BN1012_Phect2354</name>
</gene>
<reference evidence="2 3" key="1">
    <citation type="journal article" date="2014" name="Front. Genet.">
        <title>Genome and metabolic network of "Candidatus Phaeomarinobacter ectocarpi" Ec32, a new candidate genus of Alphaproteobacteria frequently associated with brown algae.</title>
        <authorList>
            <person name="Dittami S.M."/>
            <person name="Barbeyron T."/>
            <person name="Boyen C."/>
            <person name="Cambefort J."/>
            <person name="Collet G."/>
            <person name="Delage L."/>
            <person name="Gobet A."/>
            <person name="Groisillier A."/>
            <person name="Leblanc C."/>
            <person name="Michel G."/>
            <person name="Scornet D."/>
            <person name="Siegel A."/>
            <person name="Tapia J.E."/>
            <person name="Tonon T."/>
        </authorList>
    </citation>
    <scope>NUCLEOTIDE SEQUENCE [LARGE SCALE GENOMIC DNA]</scope>
    <source>
        <strain evidence="2 3">Ec32</strain>
    </source>
</reference>
<feature type="transmembrane region" description="Helical" evidence="1">
    <location>
        <begin position="98"/>
        <end position="122"/>
    </location>
</feature>
<name>X5MDY4_9HYPH</name>
<organism evidence="2 3">
    <name type="scientific">Candidatus Phaeomarinibacter ectocarpi</name>
    <dbReference type="NCBI Taxonomy" id="1458461"/>
    <lineage>
        <taxon>Bacteria</taxon>
        <taxon>Pseudomonadati</taxon>
        <taxon>Pseudomonadota</taxon>
        <taxon>Alphaproteobacteria</taxon>
        <taxon>Hyphomicrobiales</taxon>
        <taxon>Parvibaculaceae</taxon>
        <taxon>Candidatus Phaeomarinibacter</taxon>
    </lineage>
</organism>
<feature type="transmembrane region" description="Helical" evidence="1">
    <location>
        <begin position="40"/>
        <end position="57"/>
    </location>
</feature>
<sequence>MSMLPDPTLLSLLTLVGWSWSGVTYWLMFSHQGRTIMSKAWTIIPAAILLFLSLWHVTSEMGKLSAMAGGMTPLDGQFAYGVATVTAFAERLGPDGRIAYAVFQLGADALAPPAFLCFLMSVYRSTVRSMRIQFMLTALAFTYFTSVLIANTFMPVIMQNYPDTESGLLPLLYSVIPMLDLVKYVTHGIAWLIIFSAWAWQLADYFRRARTTTAH</sequence>
<evidence type="ECO:0000313" key="2">
    <source>
        <dbReference type="EMBL" id="CDO60567.1"/>
    </source>
</evidence>
<keyword evidence="1" id="KW-0472">Membrane</keyword>
<evidence type="ECO:0000256" key="1">
    <source>
        <dbReference type="SAM" id="Phobius"/>
    </source>
</evidence>
<dbReference type="STRING" id="1458461.BN1012_Phect2354"/>
<keyword evidence="1" id="KW-0812">Transmembrane</keyword>
<protein>
    <submittedName>
        <fullName evidence="2">Uncharacterized protein</fullName>
    </submittedName>
</protein>
<dbReference type="KEGG" id="pect:BN1012_Phect2354"/>
<keyword evidence="1" id="KW-1133">Transmembrane helix</keyword>
<dbReference type="Proteomes" id="UP000032160">
    <property type="component" value="Chromosome I"/>
</dbReference>
<dbReference type="EMBL" id="HG966617">
    <property type="protein sequence ID" value="CDO60567.1"/>
    <property type="molecule type" value="Genomic_DNA"/>
</dbReference>
<proteinExistence type="predicted"/>
<dbReference type="AlphaFoldDB" id="X5MDY4"/>
<dbReference type="OrthoDB" id="3727008at2"/>
<accession>X5MDY4</accession>
<keyword evidence="3" id="KW-1185">Reference proteome</keyword>
<feature type="transmembrane region" description="Helical" evidence="1">
    <location>
        <begin position="181"/>
        <end position="200"/>
    </location>
</feature>
<feature type="transmembrane region" description="Helical" evidence="1">
    <location>
        <begin position="12"/>
        <end position="28"/>
    </location>
</feature>